<dbReference type="Pfam" id="PF10483">
    <property type="entry name" value="Elong_Iki1"/>
    <property type="match status" value="1"/>
</dbReference>
<dbReference type="InterPro" id="IPR018627">
    <property type="entry name" value="ELP6"/>
</dbReference>
<sequence length="227" mass="24980">MVFLPSDLPTGVFQLITDELASDADFLLHQSLVTHSKEQRHAHRVVVSASIPWAKWHAIALKQSVNLTQQKTDGTLAFIEAGDLSLKDIFSQIARNLSSGALVIIDDVSTLEWIGHSRLSIVRFCRAVRAQCIKNAATLLVRHHILTPDEPDELFQELLQLAAYHLDVKCLSSGRSGAVSGEISLHLGPLVPPAHSVKPIMRSQAIQYRLNDAAAVYFERGHSQGVL</sequence>
<evidence type="ECO:0000256" key="2">
    <source>
        <dbReference type="ARBA" id="ARBA00008837"/>
    </source>
</evidence>
<evidence type="ECO:0000256" key="1">
    <source>
        <dbReference type="ARBA" id="ARBA00005043"/>
    </source>
</evidence>
<dbReference type="PANTHER" id="PTHR16184">
    <property type="entry name" value="ELONGATOR COMPLEX PROTEIN 6"/>
    <property type="match status" value="1"/>
</dbReference>
<accession>A0A0D7BRY9</accession>
<keyword evidence="4" id="KW-1185">Reference proteome</keyword>
<reference evidence="3 4" key="1">
    <citation type="journal article" date="2015" name="Fungal Genet. Biol.">
        <title>Evolution of novel wood decay mechanisms in Agaricales revealed by the genome sequences of Fistulina hepatica and Cylindrobasidium torrendii.</title>
        <authorList>
            <person name="Floudas D."/>
            <person name="Held B.W."/>
            <person name="Riley R."/>
            <person name="Nagy L.G."/>
            <person name="Koehler G."/>
            <person name="Ransdell A.S."/>
            <person name="Younus H."/>
            <person name="Chow J."/>
            <person name="Chiniquy J."/>
            <person name="Lipzen A."/>
            <person name="Tritt A."/>
            <person name="Sun H."/>
            <person name="Haridas S."/>
            <person name="LaButti K."/>
            <person name="Ohm R.A."/>
            <person name="Kues U."/>
            <person name="Blanchette R.A."/>
            <person name="Grigoriev I.V."/>
            <person name="Minto R.E."/>
            <person name="Hibbett D.S."/>
        </authorList>
    </citation>
    <scope>NUCLEOTIDE SEQUENCE [LARGE SCALE GENOMIC DNA]</scope>
    <source>
        <strain evidence="3 4">FP15055 ss-10</strain>
    </source>
</reference>
<dbReference type="STRING" id="1314674.A0A0D7BRY9"/>
<dbReference type="AlphaFoldDB" id="A0A0D7BRY9"/>
<dbReference type="InterPro" id="IPR019519">
    <property type="entry name" value="Elp5"/>
</dbReference>
<organism evidence="3 4">
    <name type="scientific">Cylindrobasidium torrendii FP15055 ss-10</name>
    <dbReference type="NCBI Taxonomy" id="1314674"/>
    <lineage>
        <taxon>Eukaryota</taxon>
        <taxon>Fungi</taxon>
        <taxon>Dikarya</taxon>
        <taxon>Basidiomycota</taxon>
        <taxon>Agaricomycotina</taxon>
        <taxon>Agaricomycetes</taxon>
        <taxon>Agaricomycetidae</taxon>
        <taxon>Agaricales</taxon>
        <taxon>Marasmiineae</taxon>
        <taxon>Physalacriaceae</taxon>
        <taxon>Cylindrobasidium</taxon>
    </lineage>
</organism>
<proteinExistence type="inferred from homology"/>
<comment type="pathway">
    <text evidence="1">tRNA modification; 5-methoxycarbonylmethyl-2-thiouridine-tRNA biosynthesis.</text>
</comment>
<comment type="similarity">
    <text evidence="2">Belongs to the ELP6 family.</text>
</comment>
<dbReference type="GO" id="GO:0002098">
    <property type="term" value="P:tRNA wobble uridine modification"/>
    <property type="evidence" value="ECO:0007669"/>
    <property type="project" value="InterPro"/>
</dbReference>
<gene>
    <name evidence="3" type="ORF">CYLTODRAFT_417274</name>
</gene>
<name>A0A0D7BRY9_9AGAR</name>
<evidence type="ECO:0000313" key="3">
    <source>
        <dbReference type="EMBL" id="KIY73020.1"/>
    </source>
</evidence>
<evidence type="ECO:0000313" key="4">
    <source>
        <dbReference type="Proteomes" id="UP000054007"/>
    </source>
</evidence>
<dbReference type="UniPathway" id="UPA00988"/>
<dbReference type="GO" id="GO:0033588">
    <property type="term" value="C:elongator holoenzyme complex"/>
    <property type="evidence" value="ECO:0007669"/>
    <property type="project" value="InterPro"/>
</dbReference>
<dbReference type="PANTHER" id="PTHR16184:SF6">
    <property type="entry name" value="ELONGATOR COMPLEX PROTEIN 6"/>
    <property type="match status" value="1"/>
</dbReference>
<dbReference type="OrthoDB" id="9995306at2759"/>
<dbReference type="Proteomes" id="UP000054007">
    <property type="component" value="Unassembled WGS sequence"/>
</dbReference>
<dbReference type="EMBL" id="KN880438">
    <property type="protein sequence ID" value="KIY73020.1"/>
    <property type="molecule type" value="Genomic_DNA"/>
</dbReference>
<protein>
    <submittedName>
        <fullName evidence="3">Uncharacterized protein</fullName>
    </submittedName>
</protein>
<dbReference type="InterPro" id="IPR027417">
    <property type="entry name" value="P-loop_NTPase"/>
</dbReference>
<dbReference type="Gene3D" id="3.40.50.300">
    <property type="entry name" value="P-loop containing nucleotide triphosphate hydrolases"/>
    <property type="match status" value="1"/>
</dbReference>